<dbReference type="Pfam" id="PF01609">
    <property type="entry name" value="DDE_Tnp_1"/>
    <property type="match status" value="1"/>
</dbReference>
<dbReference type="Proteomes" id="UP001152519">
    <property type="component" value="Unassembled WGS sequence"/>
</dbReference>
<reference evidence="3" key="1">
    <citation type="submission" date="2021-05" db="EMBL/GenBank/DDBJ databases">
        <authorList>
            <person name="Arsene-Ploetze F."/>
        </authorList>
    </citation>
    <scope>NUCLEOTIDE SEQUENCE</scope>
    <source>
        <strain evidence="3">DSM 42138</strain>
    </source>
</reference>
<name>A0A9W4DGZ1_9ACTN</name>
<evidence type="ECO:0000313" key="4">
    <source>
        <dbReference type="Proteomes" id="UP001152519"/>
    </source>
</evidence>
<dbReference type="PANTHER" id="PTHR30007:SF0">
    <property type="entry name" value="TRANSPOSASE"/>
    <property type="match status" value="1"/>
</dbReference>
<accession>A0A9W4DGZ1</accession>
<organism evidence="3 4">
    <name type="scientific">Actinacidiphila cocklensis</name>
    <dbReference type="NCBI Taxonomy" id="887465"/>
    <lineage>
        <taxon>Bacteria</taxon>
        <taxon>Bacillati</taxon>
        <taxon>Actinomycetota</taxon>
        <taxon>Actinomycetes</taxon>
        <taxon>Kitasatosporales</taxon>
        <taxon>Streptomycetaceae</taxon>
        <taxon>Actinacidiphila</taxon>
    </lineage>
</organism>
<proteinExistence type="predicted"/>
<feature type="domain" description="Insertion element IS402-like" evidence="2">
    <location>
        <begin position="43"/>
        <end position="119"/>
    </location>
</feature>
<evidence type="ECO:0000259" key="2">
    <source>
        <dbReference type="Pfam" id="PF13340"/>
    </source>
</evidence>
<evidence type="ECO:0000259" key="1">
    <source>
        <dbReference type="Pfam" id="PF01609"/>
    </source>
</evidence>
<keyword evidence="4" id="KW-1185">Reference proteome</keyword>
<dbReference type="GO" id="GO:0003677">
    <property type="term" value="F:DNA binding"/>
    <property type="evidence" value="ECO:0007669"/>
    <property type="project" value="InterPro"/>
</dbReference>
<dbReference type="AlphaFoldDB" id="A0A9W4DGZ1"/>
<dbReference type="GO" id="GO:0004803">
    <property type="term" value="F:transposase activity"/>
    <property type="evidence" value="ECO:0007669"/>
    <property type="project" value="InterPro"/>
</dbReference>
<dbReference type="InterPro" id="IPR002559">
    <property type="entry name" value="Transposase_11"/>
</dbReference>
<gene>
    <name evidence="3" type="ORF">SCOCK_1070002</name>
</gene>
<sequence length="305" mass="34189">MLECSVWMAGQSSSVTRGCDCLAHRFGNAADNGSRQPRYPSDMTDAEWAVVRPLLPVPGWMRGRGGQPEAYCHRAILDAIRYMVDNGIKWRAMPADFPPWDRVYAFFRRWRDHGLATEFHDRLRGQVRVRAGRDSEPTAAVIDSQSVKADAVVGVDSRGFDGGKLINGRKRHLVVDTFGLLLGVMVTAADIGDRTGAKVLLQRVADAHHRLELVWADGGYTGSLVGHCLAALALVLQVVKRSDGQKGFVVLPKRWIVERTNAWLMRTRRLARDYERRTTSAEAMAYWSMTLLMTRRLARPHPQPA</sequence>
<dbReference type="Pfam" id="PF13340">
    <property type="entry name" value="DUF4096"/>
    <property type="match status" value="1"/>
</dbReference>
<dbReference type="InterPro" id="IPR025161">
    <property type="entry name" value="IS402-like_dom"/>
</dbReference>
<dbReference type="EMBL" id="CAJSLV010000010">
    <property type="protein sequence ID" value="CAG6391171.1"/>
    <property type="molecule type" value="Genomic_DNA"/>
</dbReference>
<feature type="domain" description="Transposase IS4-like" evidence="1">
    <location>
        <begin position="136"/>
        <end position="290"/>
    </location>
</feature>
<dbReference type="GO" id="GO:0006313">
    <property type="term" value="P:DNA transposition"/>
    <property type="evidence" value="ECO:0007669"/>
    <property type="project" value="InterPro"/>
</dbReference>
<comment type="caution">
    <text evidence="3">The sequence shown here is derived from an EMBL/GenBank/DDBJ whole genome shotgun (WGS) entry which is preliminary data.</text>
</comment>
<dbReference type="NCBIfam" id="NF033580">
    <property type="entry name" value="transpos_IS5_3"/>
    <property type="match status" value="1"/>
</dbReference>
<protein>
    <submittedName>
        <fullName evidence="3">Transposase</fullName>
    </submittedName>
</protein>
<dbReference type="PANTHER" id="PTHR30007">
    <property type="entry name" value="PHP DOMAIN PROTEIN"/>
    <property type="match status" value="1"/>
</dbReference>
<evidence type="ECO:0000313" key="3">
    <source>
        <dbReference type="EMBL" id="CAG6391171.1"/>
    </source>
</evidence>